<protein>
    <submittedName>
        <fullName evidence="1">Uncharacterized protein</fullName>
    </submittedName>
</protein>
<evidence type="ECO:0000313" key="2">
    <source>
        <dbReference type="Proteomes" id="UP000299102"/>
    </source>
</evidence>
<name>A0A4C1WRE2_EUMVA</name>
<proteinExistence type="predicted"/>
<comment type="caution">
    <text evidence="1">The sequence shown here is derived from an EMBL/GenBank/DDBJ whole genome shotgun (WGS) entry which is preliminary data.</text>
</comment>
<dbReference type="EMBL" id="BGZK01000638">
    <property type="protein sequence ID" value="GBP54066.1"/>
    <property type="molecule type" value="Genomic_DNA"/>
</dbReference>
<gene>
    <name evidence="1" type="ORF">EVAR_85369_1</name>
</gene>
<dbReference type="Proteomes" id="UP000299102">
    <property type="component" value="Unassembled WGS sequence"/>
</dbReference>
<dbReference type="AlphaFoldDB" id="A0A4C1WRE2"/>
<sequence>MILDLSTRLIPALVSVCGRTKAMRRMCSRACLDEVCKATSLVDGTSFALYQLGTFRIALMEDFDYGATESDDLCYQISSTVTFLSTSCYSHGKTVYCIAVIRNPRGSRQTLVRSLAGVCASGLVTGVQRARARRLLG</sequence>
<evidence type="ECO:0000313" key="1">
    <source>
        <dbReference type="EMBL" id="GBP54066.1"/>
    </source>
</evidence>
<reference evidence="1 2" key="1">
    <citation type="journal article" date="2019" name="Commun. Biol.">
        <title>The bagworm genome reveals a unique fibroin gene that provides high tensile strength.</title>
        <authorList>
            <person name="Kono N."/>
            <person name="Nakamura H."/>
            <person name="Ohtoshi R."/>
            <person name="Tomita M."/>
            <person name="Numata K."/>
            <person name="Arakawa K."/>
        </authorList>
    </citation>
    <scope>NUCLEOTIDE SEQUENCE [LARGE SCALE GENOMIC DNA]</scope>
</reference>
<accession>A0A4C1WRE2</accession>
<organism evidence="1 2">
    <name type="scientific">Eumeta variegata</name>
    <name type="common">Bagworm moth</name>
    <name type="synonym">Eumeta japonica</name>
    <dbReference type="NCBI Taxonomy" id="151549"/>
    <lineage>
        <taxon>Eukaryota</taxon>
        <taxon>Metazoa</taxon>
        <taxon>Ecdysozoa</taxon>
        <taxon>Arthropoda</taxon>
        <taxon>Hexapoda</taxon>
        <taxon>Insecta</taxon>
        <taxon>Pterygota</taxon>
        <taxon>Neoptera</taxon>
        <taxon>Endopterygota</taxon>
        <taxon>Lepidoptera</taxon>
        <taxon>Glossata</taxon>
        <taxon>Ditrysia</taxon>
        <taxon>Tineoidea</taxon>
        <taxon>Psychidae</taxon>
        <taxon>Oiketicinae</taxon>
        <taxon>Eumeta</taxon>
    </lineage>
</organism>
<keyword evidence="2" id="KW-1185">Reference proteome</keyword>